<gene>
    <name evidence="2" type="ORF">PM001_LOCUS10198</name>
</gene>
<protein>
    <submittedName>
        <fullName evidence="2">Uncharacterized protein</fullName>
    </submittedName>
</protein>
<reference evidence="2" key="1">
    <citation type="submission" date="2024-01" db="EMBL/GenBank/DDBJ databases">
        <authorList>
            <person name="Webb A."/>
        </authorList>
    </citation>
    <scope>NUCLEOTIDE SEQUENCE</scope>
    <source>
        <strain evidence="2">Pm1</strain>
    </source>
</reference>
<evidence type="ECO:0000313" key="2">
    <source>
        <dbReference type="EMBL" id="CAK7925048.1"/>
    </source>
</evidence>
<feature type="compositionally biased region" description="Basic and acidic residues" evidence="1">
    <location>
        <begin position="40"/>
        <end position="53"/>
    </location>
</feature>
<evidence type="ECO:0000256" key="1">
    <source>
        <dbReference type="SAM" id="MobiDB-lite"/>
    </source>
</evidence>
<dbReference type="Proteomes" id="UP001162060">
    <property type="component" value="Unassembled WGS sequence"/>
</dbReference>
<proteinExistence type="predicted"/>
<feature type="region of interest" description="Disordered" evidence="1">
    <location>
        <begin position="1"/>
        <end position="53"/>
    </location>
</feature>
<evidence type="ECO:0000313" key="3">
    <source>
        <dbReference type="Proteomes" id="UP001162060"/>
    </source>
</evidence>
<name>A0AAV1TVE9_9STRA</name>
<dbReference type="AlphaFoldDB" id="A0AAV1TVE9"/>
<feature type="compositionally biased region" description="Low complexity" evidence="1">
    <location>
        <begin position="81"/>
        <end position="94"/>
    </location>
</feature>
<comment type="caution">
    <text evidence="2">The sequence shown here is derived from an EMBL/GenBank/DDBJ whole genome shotgun (WGS) entry which is preliminary data.</text>
</comment>
<organism evidence="2 3">
    <name type="scientific">Peronospora matthiolae</name>
    <dbReference type="NCBI Taxonomy" id="2874970"/>
    <lineage>
        <taxon>Eukaryota</taxon>
        <taxon>Sar</taxon>
        <taxon>Stramenopiles</taxon>
        <taxon>Oomycota</taxon>
        <taxon>Peronosporomycetes</taxon>
        <taxon>Peronosporales</taxon>
        <taxon>Peronosporaceae</taxon>
        <taxon>Peronospora</taxon>
    </lineage>
</organism>
<sequence length="136" mass="15409">MVQSSAAIHDVSRGQSVARSLTVRKGDWEQKTGGRSSKGRTTDERKDKTDERKDGLGSSLLLLLLSLLRPRHTEGRGGGRFCRQTGQTRQGTEQRPPRRHRMRDCCTEWLAGVACWDCRRRRDAETCAIDRGLCIR</sequence>
<accession>A0AAV1TVE9</accession>
<feature type="region of interest" description="Disordered" evidence="1">
    <location>
        <begin position="74"/>
        <end position="97"/>
    </location>
</feature>
<dbReference type="EMBL" id="CAKLBY020000086">
    <property type="protein sequence ID" value="CAK7925048.1"/>
    <property type="molecule type" value="Genomic_DNA"/>
</dbReference>